<gene>
    <name evidence="2" type="ORF">GCM10018793_03130</name>
</gene>
<evidence type="ECO:0000259" key="1">
    <source>
        <dbReference type="Pfam" id="PF22557"/>
    </source>
</evidence>
<proteinExistence type="predicted"/>
<dbReference type="InterPro" id="IPR054335">
    <property type="entry name" value="DuOB_dom"/>
</dbReference>
<sequence length="180" mass="20616">MSGAEPRVLDVISMRLLRHRPDGFQCENWLLDPTLRWERKGRIGWGDLCRLEQHPRRLWINGSSSSEGMNNQVPASRQDAVSDSLKLIRVDAVKIRVVPPFSQASDQRPVVYAHFYYAGMKYALRVTDPMYEERYRRMGLGCYGLGESFLTISLAKEFREYLYKLVAAIIERTEVASGGG</sequence>
<evidence type="ECO:0000313" key="3">
    <source>
        <dbReference type="Proteomes" id="UP000603708"/>
    </source>
</evidence>
<keyword evidence="3" id="KW-1185">Reference proteome</keyword>
<dbReference type="EMBL" id="BNCD01000001">
    <property type="protein sequence ID" value="GHH69910.1"/>
    <property type="molecule type" value="Genomic_DNA"/>
</dbReference>
<name>A0A919KR03_9ACTN</name>
<reference evidence="2" key="1">
    <citation type="journal article" date="2014" name="Int. J. Syst. Evol. Microbiol.">
        <title>Complete genome sequence of Corynebacterium casei LMG S-19264T (=DSM 44701T), isolated from a smear-ripened cheese.</title>
        <authorList>
            <consortium name="US DOE Joint Genome Institute (JGI-PGF)"/>
            <person name="Walter F."/>
            <person name="Albersmeier A."/>
            <person name="Kalinowski J."/>
            <person name="Ruckert C."/>
        </authorList>
    </citation>
    <scope>NUCLEOTIDE SEQUENCE</scope>
    <source>
        <strain evidence="2">JCM 5069</strain>
    </source>
</reference>
<reference evidence="2" key="2">
    <citation type="submission" date="2020-09" db="EMBL/GenBank/DDBJ databases">
        <authorList>
            <person name="Sun Q."/>
            <person name="Ohkuma M."/>
        </authorList>
    </citation>
    <scope>NUCLEOTIDE SEQUENCE</scope>
    <source>
        <strain evidence="2">JCM 5069</strain>
    </source>
</reference>
<accession>A0A919KR03</accession>
<dbReference type="Proteomes" id="UP000603708">
    <property type="component" value="Unassembled WGS sequence"/>
</dbReference>
<comment type="caution">
    <text evidence="2">The sequence shown here is derived from an EMBL/GenBank/DDBJ whole genome shotgun (WGS) entry which is preliminary data.</text>
</comment>
<organism evidence="2 3">
    <name type="scientific">Streptomyces sulfonofaciens</name>
    <dbReference type="NCBI Taxonomy" id="68272"/>
    <lineage>
        <taxon>Bacteria</taxon>
        <taxon>Bacillati</taxon>
        <taxon>Actinomycetota</taxon>
        <taxon>Actinomycetes</taxon>
        <taxon>Kitasatosporales</taxon>
        <taxon>Streptomycetaceae</taxon>
        <taxon>Streptomyces</taxon>
    </lineage>
</organism>
<protein>
    <recommendedName>
        <fullName evidence="1">Dual OB-containing domain-containing protein</fullName>
    </recommendedName>
</protein>
<feature type="domain" description="Dual OB-containing" evidence="1">
    <location>
        <begin position="2"/>
        <end position="169"/>
    </location>
</feature>
<dbReference type="AlphaFoldDB" id="A0A919KR03"/>
<evidence type="ECO:0000313" key="2">
    <source>
        <dbReference type="EMBL" id="GHH69910.1"/>
    </source>
</evidence>
<dbReference type="Pfam" id="PF22557">
    <property type="entry name" value="DuOB"/>
    <property type="match status" value="1"/>
</dbReference>